<dbReference type="PANTHER" id="PTHR43877">
    <property type="entry name" value="AMINOALKYLPHOSPHONATE N-ACETYLTRANSFERASE-RELATED-RELATED"/>
    <property type="match status" value="1"/>
</dbReference>
<keyword evidence="1" id="KW-0808">Transferase</keyword>
<protein>
    <submittedName>
        <fullName evidence="4">Acetyltransferase, putative</fullName>
    </submittedName>
</protein>
<dbReference type="HOGENOM" id="CLU_013985_34_7_0"/>
<dbReference type="InterPro" id="IPR000182">
    <property type="entry name" value="GNAT_dom"/>
</dbReference>
<dbReference type="Gene3D" id="3.40.630.30">
    <property type="match status" value="1"/>
</dbReference>
<dbReference type="InterPro" id="IPR050832">
    <property type="entry name" value="Bact_Acetyltransf"/>
</dbReference>
<evidence type="ECO:0000313" key="4">
    <source>
        <dbReference type="EMBL" id="AAF11901.1"/>
    </source>
</evidence>
<gene>
    <name evidence="4" type="ordered locus">DR_2355</name>
</gene>
<dbReference type="OrthoDB" id="67353at2"/>
<dbReference type="CDD" id="cd04301">
    <property type="entry name" value="NAT_SF"/>
    <property type="match status" value="1"/>
</dbReference>
<dbReference type="STRING" id="243230.DR_2355"/>
<keyword evidence="2" id="KW-0012">Acyltransferase</keyword>
<sequence>MNVSLRAATATDAPLVAALLHDFNTEFGAPTPDLPTLTRRFAGLLDRADVLVLLAENGNAPTGLAFLTFRPTPYWDGPLAQLEELYVRPELRGGGTGTQLLHRAIALTRERHGQEMHINVDEVDRDTRRFYERHGFINVEPGQNERMLCYLREL</sequence>
<dbReference type="SUPFAM" id="SSF55729">
    <property type="entry name" value="Acyl-CoA N-acyltransferases (Nat)"/>
    <property type="match status" value="1"/>
</dbReference>
<dbReference type="GeneID" id="69518605"/>
<dbReference type="PIR" id="A75284">
    <property type="entry name" value="A75284"/>
</dbReference>
<evidence type="ECO:0000256" key="2">
    <source>
        <dbReference type="ARBA" id="ARBA00023315"/>
    </source>
</evidence>
<accession>Q9RRX7</accession>
<dbReference type="PROSITE" id="PS51186">
    <property type="entry name" value="GNAT"/>
    <property type="match status" value="1"/>
</dbReference>
<evidence type="ECO:0000259" key="3">
    <source>
        <dbReference type="PROSITE" id="PS51186"/>
    </source>
</evidence>
<dbReference type="PaxDb" id="243230-DR_2355"/>
<dbReference type="EnsemblBacteria" id="AAF11901">
    <property type="protein sequence ID" value="AAF11901"/>
    <property type="gene ID" value="DR_2355"/>
</dbReference>
<dbReference type="Pfam" id="PF00583">
    <property type="entry name" value="Acetyltransf_1"/>
    <property type="match status" value="1"/>
</dbReference>
<dbReference type="GO" id="GO:0008080">
    <property type="term" value="F:N-acetyltransferase activity"/>
    <property type="evidence" value="ECO:0000318"/>
    <property type="project" value="GO_Central"/>
</dbReference>
<reference evidence="4 5" key="1">
    <citation type="journal article" date="1999" name="Science">
        <title>Genome sequence of the radioresistant bacterium Deinococcus radiodurans R1.</title>
        <authorList>
            <person name="White O."/>
            <person name="Eisen J.A."/>
            <person name="Heidelberg J.F."/>
            <person name="Hickey E.K."/>
            <person name="Peterson J.D."/>
            <person name="Dodson R.J."/>
            <person name="Haft D.H."/>
            <person name="Gwinn M.L."/>
            <person name="Nelson W.C."/>
            <person name="Richardson D.L."/>
            <person name="Moffat K.S."/>
            <person name="Qin H."/>
            <person name="Jiang L."/>
            <person name="Pamphile W."/>
            <person name="Crosby M."/>
            <person name="Shen M."/>
            <person name="Vamathevan J.J."/>
            <person name="Lam P."/>
            <person name="McDonald L."/>
            <person name="Utterback T."/>
            <person name="Zalewski C."/>
            <person name="Makarova K.S."/>
            <person name="Aravind L."/>
            <person name="Daly M.J."/>
            <person name="Minton K.W."/>
            <person name="Fleischmann R.D."/>
            <person name="Ketchum K.A."/>
            <person name="Nelson K.E."/>
            <person name="Salzberg S."/>
            <person name="Smith H.O."/>
            <person name="Venter J.C."/>
            <person name="Fraser C.M."/>
        </authorList>
    </citation>
    <scope>NUCLEOTIDE SEQUENCE [LARGE SCALE GENOMIC DNA]</scope>
    <source>
        <strain evidence="5">ATCC 13939 / DSM 20539 / JCM 16871 / LMG 4051 / NBRC 15346 / NCIMB 9279 / R1 / VKM B-1422</strain>
    </source>
</reference>
<organism evidence="4 5">
    <name type="scientific">Deinococcus radiodurans (strain ATCC 13939 / DSM 20539 / JCM 16871 / CCUG 27074 / LMG 4051 / NBRC 15346 / NCIMB 9279 / VKM B-1422 / R1)</name>
    <dbReference type="NCBI Taxonomy" id="243230"/>
    <lineage>
        <taxon>Bacteria</taxon>
        <taxon>Thermotogati</taxon>
        <taxon>Deinococcota</taxon>
        <taxon>Deinococci</taxon>
        <taxon>Deinococcales</taxon>
        <taxon>Deinococcaceae</taxon>
        <taxon>Deinococcus</taxon>
    </lineage>
</organism>
<name>Q9RRX7_DEIRA</name>
<dbReference type="InterPro" id="IPR016181">
    <property type="entry name" value="Acyl_CoA_acyltransferase"/>
</dbReference>
<dbReference type="RefSeq" id="WP_010888981.1">
    <property type="nucleotide sequence ID" value="NC_001263.1"/>
</dbReference>
<evidence type="ECO:0000256" key="1">
    <source>
        <dbReference type="ARBA" id="ARBA00022679"/>
    </source>
</evidence>
<keyword evidence="5" id="KW-1185">Reference proteome</keyword>
<dbReference type="Proteomes" id="UP000002524">
    <property type="component" value="Chromosome 1"/>
</dbReference>
<dbReference type="eggNOG" id="COG1247">
    <property type="taxonomic scope" value="Bacteria"/>
</dbReference>
<dbReference type="EMBL" id="AE000513">
    <property type="protein sequence ID" value="AAF11901.1"/>
    <property type="molecule type" value="Genomic_DNA"/>
</dbReference>
<feature type="domain" description="N-acetyltransferase" evidence="3">
    <location>
        <begin position="3"/>
        <end position="154"/>
    </location>
</feature>
<dbReference type="KEGG" id="dra:DR_2355"/>
<dbReference type="FunFam" id="3.40.630.30:FF:000282">
    <property type="entry name" value="GCN5-related N-acetyltransferase"/>
    <property type="match status" value="1"/>
</dbReference>
<evidence type="ECO:0000313" key="5">
    <source>
        <dbReference type="Proteomes" id="UP000002524"/>
    </source>
</evidence>
<proteinExistence type="predicted"/>
<dbReference type="PATRIC" id="fig|243230.17.peg.2589"/>
<dbReference type="AlphaFoldDB" id="Q9RRX7"/>
<dbReference type="InParanoid" id="Q9RRX7"/>